<dbReference type="OrthoDB" id="8846935at2"/>
<reference evidence="1 2" key="1">
    <citation type="submission" date="2018-10" db="EMBL/GenBank/DDBJ databases">
        <title>Paraburkholderia sp. 7MK8-2, isolated from soil.</title>
        <authorList>
            <person name="Gao Z.-H."/>
            <person name="Qiu L.-H."/>
        </authorList>
    </citation>
    <scope>NUCLEOTIDE SEQUENCE [LARGE SCALE GENOMIC DNA]</scope>
    <source>
        <strain evidence="1 2">7MK8-2</strain>
    </source>
</reference>
<organism evidence="1 2">
    <name type="scientific">Trinickia fusca</name>
    <dbReference type="NCBI Taxonomy" id="2419777"/>
    <lineage>
        <taxon>Bacteria</taxon>
        <taxon>Pseudomonadati</taxon>
        <taxon>Pseudomonadota</taxon>
        <taxon>Betaproteobacteria</taxon>
        <taxon>Burkholderiales</taxon>
        <taxon>Burkholderiaceae</taxon>
        <taxon>Trinickia</taxon>
    </lineage>
</organism>
<sequence length="260" mass="28277">MASVKIDLGFGDQAVLSERTVSRVLPLMYQRDVEEFLRRWPRTRSNHEARGYLQQLGLYVAYKPPSVNPADTIALLRSAVQSGRVMVVIERARTRSGGGVSAPPASSRRAPIAPSRQSFAEMAAGASTLSVPLDDAVFASKSYSWMQSYDDVSADDLIKYIESVIGNAADGAVDAAETAVDAPTPLGNAEPFDLSVESTPDDLMNVAARGVSEADEAECFERYELDMEQCQFARAIYSDPRTYAACTARAFASYQSCRGY</sequence>
<proteinExistence type="predicted"/>
<dbReference type="EMBL" id="RBZV01000002">
    <property type="protein sequence ID" value="RKP51211.1"/>
    <property type="molecule type" value="Genomic_DNA"/>
</dbReference>
<protein>
    <submittedName>
        <fullName evidence="1">Uncharacterized protein</fullName>
    </submittedName>
</protein>
<keyword evidence="2" id="KW-1185">Reference proteome</keyword>
<evidence type="ECO:0000313" key="1">
    <source>
        <dbReference type="EMBL" id="RKP51211.1"/>
    </source>
</evidence>
<dbReference type="Proteomes" id="UP000280434">
    <property type="component" value="Unassembled WGS sequence"/>
</dbReference>
<gene>
    <name evidence="1" type="ORF">D7S89_04660</name>
</gene>
<name>A0A494XNB2_9BURK</name>
<accession>A0A494XNB2</accession>
<dbReference type="RefSeq" id="WP_121277292.1">
    <property type="nucleotide sequence ID" value="NZ_RBZV01000002.1"/>
</dbReference>
<dbReference type="AlphaFoldDB" id="A0A494XNB2"/>
<evidence type="ECO:0000313" key="2">
    <source>
        <dbReference type="Proteomes" id="UP000280434"/>
    </source>
</evidence>
<comment type="caution">
    <text evidence="1">The sequence shown here is derived from an EMBL/GenBank/DDBJ whole genome shotgun (WGS) entry which is preliminary data.</text>
</comment>